<keyword evidence="5" id="KW-0813">Transport</keyword>
<organism evidence="18 19">
    <name type="scientific">Rhizomicrobium electricum</name>
    <dbReference type="NCBI Taxonomy" id="480070"/>
    <lineage>
        <taxon>Bacteria</taxon>
        <taxon>Pseudomonadati</taxon>
        <taxon>Pseudomonadota</taxon>
        <taxon>Alphaproteobacteria</taxon>
        <taxon>Micropepsales</taxon>
        <taxon>Micropepsaceae</taxon>
        <taxon>Rhizomicrobium</taxon>
    </lineage>
</organism>
<comment type="similarity">
    <text evidence="2">Belongs to the cytochrome c oxidase bacterial subunit 4 family.</text>
</comment>
<dbReference type="Pfam" id="PF03626">
    <property type="entry name" value="COX4_pro"/>
    <property type="match status" value="1"/>
</dbReference>
<dbReference type="EMBL" id="BAAADD010000008">
    <property type="protein sequence ID" value="GAA0579644.1"/>
    <property type="molecule type" value="Genomic_DNA"/>
</dbReference>
<evidence type="ECO:0000256" key="16">
    <source>
        <dbReference type="ARBA" id="ARBA00032185"/>
    </source>
</evidence>
<keyword evidence="6" id="KW-1003">Cell membrane</keyword>
<evidence type="ECO:0000256" key="11">
    <source>
        <dbReference type="ARBA" id="ARBA00023136"/>
    </source>
</evidence>
<comment type="caution">
    <text evidence="18">The sequence shown here is derived from an EMBL/GenBank/DDBJ whole genome shotgun (WGS) entry which is preliminary data.</text>
</comment>
<dbReference type="NCBIfam" id="TIGR02847">
    <property type="entry name" value="CyoD"/>
    <property type="match status" value="1"/>
</dbReference>
<evidence type="ECO:0000256" key="13">
    <source>
        <dbReference type="ARBA" id="ARBA00030071"/>
    </source>
</evidence>
<dbReference type="PANTHER" id="PTHR36835:SF1">
    <property type="entry name" value="CYTOCHROME BO(3) UBIQUINOL OXIDASE SUBUNIT 4"/>
    <property type="match status" value="1"/>
</dbReference>
<dbReference type="RefSeq" id="WP_166936931.1">
    <property type="nucleotide sequence ID" value="NZ_BAAADD010000008.1"/>
</dbReference>
<comment type="subunit">
    <text evidence="3">Heterooctamer of two A chains, two B chains, two C chains and two D chains.</text>
</comment>
<keyword evidence="19" id="KW-1185">Reference proteome</keyword>
<evidence type="ECO:0000256" key="10">
    <source>
        <dbReference type="ARBA" id="ARBA00023002"/>
    </source>
</evidence>
<keyword evidence="11 17" id="KW-0472">Membrane</keyword>
<evidence type="ECO:0000256" key="4">
    <source>
        <dbReference type="ARBA" id="ARBA00014689"/>
    </source>
</evidence>
<evidence type="ECO:0000256" key="17">
    <source>
        <dbReference type="SAM" id="Phobius"/>
    </source>
</evidence>
<name>A0ABN1F151_9PROT</name>
<evidence type="ECO:0000256" key="7">
    <source>
        <dbReference type="ARBA" id="ARBA00022692"/>
    </source>
</evidence>
<feature type="transmembrane region" description="Helical" evidence="17">
    <location>
        <begin position="29"/>
        <end position="48"/>
    </location>
</feature>
<feature type="transmembrane region" description="Helical" evidence="17">
    <location>
        <begin position="89"/>
        <end position="111"/>
    </location>
</feature>
<evidence type="ECO:0000256" key="12">
    <source>
        <dbReference type="ARBA" id="ARBA00025694"/>
    </source>
</evidence>
<evidence type="ECO:0000256" key="5">
    <source>
        <dbReference type="ARBA" id="ARBA00022448"/>
    </source>
</evidence>
<protein>
    <recommendedName>
        <fullName evidence="4">Cytochrome bo(3) ubiquinol oxidase subunit 4</fullName>
    </recommendedName>
    <alternativeName>
        <fullName evidence="16">Cytochrome o ubiquinol oxidase subunit 4</fullName>
    </alternativeName>
    <alternativeName>
        <fullName evidence="13">Oxidase bo(3) subunit 4</fullName>
    </alternativeName>
    <alternativeName>
        <fullName evidence="14">Ubiquinol oxidase polypeptide IV</fullName>
    </alternativeName>
    <alternativeName>
        <fullName evidence="15">Ubiquinol oxidase subunit 4</fullName>
    </alternativeName>
</protein>
<proteinExistence type="inferred from homology"/>
<comment type="function">
    <text evidence="12">Cytochrome bo(3) ubiquinol terminal oxidase is the component of the aerobic respiratory chain of E.coli that predominates when cells are grown at high aeration. Has proton pump activity across the membrane in addition to electron transfer, pumping 2 protons/electron.</text>
</comment>
<keyword evidence="10" id="KW-0560">Oxidoreductase</keyword>
<evidence type="ECO:0000256" key="9">
    <source>
        <dbReference type="ARBA" id="ARBA00022989"/>
    </source>
</evidence>
<keyword evidence="8" id="KW-0249">Electron transport</keyword>
<keyword evidence="9 17" id="KW-1133">Transmembrane helix</keyword>
<dbReference type="InterPro" id="IPR005171">
    <property type="entry name" value="Cyt_c_oxidase_su4_prok"/>
</dbReference>
<evidence type="ECO:0000256" key="2">
    <source>
        <dbReference type="ARBA" id="ARBA00008079"/>
    </source>
</evidence>
<evidence type="ECO:0000313" key="18">
    <source>
        <dbReference type="EMBL" id="GAA0579644.1"/>
    </source>
</evidence>
<feature type="transmembrane region" description="Helical" evidence="17">
    <location>
        <begin position="54"/>
        <end position="77"/>
    </location>
</feature>
<keyword evidence="7 17" id="KW-0812">Transmembrane</keyword>
<accession>A0ABN1F151</accession>
<evidence type="ECO:0000256" key="15">
    <source>
        <dbReference type="ARBA" id="ARBA00031887"/>
    </source>
</evidence>
<evidence type="ECO:0000256" key="1">
    <source>
        <dbReference type="ARBA" id="ARBA00004651"/>
    </source>
</evidence>
<evidence type="ECO:0000256" key="3">
    <source>
        <dbReference type="ARBA" id="ARBA00011700"/>
    </source>
</evidence>
<reference evidence="18 19" key="1">
    <citation type="journal article" date="2019" name="Int. J. Syst. Evol. Microbiol.">
        <title>The Global Catalogue of Microorganisms (GCM) 10K type strain sequencing project: providing services to taxonomists for standard genome sequencing and annotation.</title>
        <authorList>
            <consortium name="The Broad Institute Genomics Platform"/>
            <consortium name="The Broad Institute Genome Sequencing Center for Infectious Disease"/>
            <person name="Wu L."/>
            <person name="Ma J."/>
        </authorList>
    </citation>
    <scope>NUCLEOTIDE SEQUENCE [LARGE SCALE GENOMIC DNA]</scope>
    <source>
        <strain evidence="18 19">JCM 15089</strain>
    </source>
</reference>
<gene>
    <name evidence="18" type="ORF">GCM10008942_30690</name>
</gene>
<dbReference type="InterPro" id="IPR014210">
    <property type="entry name" value="Cyt_o_ubiqinol_oxidase_su4"/>
</dbReference>
<evidence type="ECO:0000256" key="14">
    <source>
        <dbReference type="ARBA" id="ARBA00030211"/>
    </source>
</evidence>
<dbReference type="InterPro" id="IPR050968">
    <property type="entry name" value="Cytochrome_c_oxidase_bac_sub4"/>
</dbReference>
<evidence type="ECO:0000313" key="19">
    <source>
        <dbReference type="Proteomes" id="UP001499951"/>
    </source>
</evidence>
<dbReference type="Proteomes" id="UP001499951">
    <property type="component" value="Unassembled WGS sequence"/>
</dbReference>
<evidence type="ECO:0000256" key="6">
    <source>
        <dbReference type="ARBA" id="ARBA00022475"/>
    </source>
</evidence>
<dbReference type="PANTHER" id="PTHR36835">
    <property type="entry name" value="CYTOCHROME BO(3) UBIQUINOL OXIDASE SUBUNIT 4"/>
    <property type="match status" value="1"/>
</dbReference>
<comment type="subcellular location">
    <subcellularLocation>
        <location evidence="1">Cell membrane</location>
        <topology evidence="1">Multi-pass membrane protein</topology>
    </subcellularLocation>
</comment>
<evidence type="ECO:0000256" key="8">
    <source>
        <dbReference type="ARBA" id="ARBA00022982"/>
    </source>
</evidence>
<sequence>MTKPVDKHEFEDGHAFEDTGSGHVTVKSYLVGFVLSVILTAVPFWLVMTHAAPAGVLIPAIIAVGVVQIGVHLKCFLHMDRSASQIWNNAAFVFAAIIVGILIVGSLWIMYHLNMNMMPGMMPVE</sequence>